<dbReference type="HAMAP" id="MF_00016">
    <property type="entry name" value="DNA_HJ_migration_RuvB"/>
    <property type="match status" value="1"/>
</dbReference>
<dbReference type="KEGG" id="ccz:CCALI_01116"/>
<comment type="caution">
    <text evidence="9">Lacks conserved residue(s) required for the propagation of feature annotation.</text>
</comment>
<evidence type="ECO:0000256" key="5">
    <source>
        <dbReference type="ARBA" id="ARBA00022840"/>
    </source>
</evidence>
<gene>
    <name evidence="9" type="primary">ruvB</name>
    <name evidence="11" type="ORF">CCALI_01116</name>
</gene>
<dbReference type="GO" id="GO:0005737">
    <property type="term" value="C:cytoplasm"/>
    <property type="evidence" value="ECO:0007669"/>
    <property type="project" value="UniProtKB-SubCell"/>
</dbReference>
<dbReference type="Pfam" id="PF05491">
    <property type="entry name" value="WHD_RuvB"/>
    <property type="match status" value="1"/>
</dbReference>
<dbReference type="Gene3D" id="1.10.8.60">
    <property type="match status" value="1"/>
</dbReference>
<accession>S0EXB5</accession>
<dbReference type="GO" id="GO:0048476">
    <property type="term" value="C:Holliday junction resolvase complex"/>
    <property type="evidence" value="ECO:0007669"/>
    <property type="project" value="UniProtKB-UniRule"/>
</dbReference>
<dbReference type="EC" id="3.6.4.-" evidence="9"/>
<dbReference type="SUPFAM" id="SSF52540">
    <property type="entry name" value="P-loop containing nucleoside triphosphate hydrolases"/>
    <property type="match status" value="1"/>
</dbReference>
<feature type="binding site" evidence="9">
    <location>
        <position position="314"/>
    </location>
    <ligand>
        <name>DNA</name>
        <dbReference type="ChEBI" id="CHEBI:16991"/>
    </ligand>
</feature>
<keyword evidence="4 9" id="KW-0378">Hydrolase</keyword>
<dbReference type="GO" id="GO:0005524">
    <property type="term" value="F:ATP binding"/>
    <property type="evidence" value="ECO:0007669"/>
    <property type="project" value="UniProtKB-UniRule"/>
</dbReference>
<dbReference type="CDD" id="cd00009">
    <property type="entry name" value="AAA"/>
    <property type="match status" value="1"/>
</dbReference>
<feature type="region of interest" description="Large ATPase domain (RuvB-L)" evidence="9">
    <location>
        <begin position="5"/>
        <end position="185"/>
    </location>
</feature>
<evidence type="ECO:0000256" key="4">
    <source>
        <dbReference type="ARBA" id="ARBA00022801"/>
    </source>
</evidence>
<dbReference type="InterPro" id="IPR041445">
    <property type="entry name" value="AAA_lid_4"/>
</dbReference>
<evidence type="ECO:0000313" key="11">
    <source>
        <dbReference type="EMBL" id="CCW34936.1"/>
    </source>
</evidence>
<dbReference type="InParanoid" id="S0EXB5"/>
<evidence type="ECO:0000256" key="7">
    <source>
        <dbReference type="ARBA" id="ARBA00023172"/>
    </source>
</evidence>
<feature type="binding site" evidence="9">
    <location>
        <begin position="132"/>
        <end position="134"/>
    </location>
    <ligand>
        <name>ATP</name>
        <dbReference type="ChEBI" id="CHEBI:30616"/>
    </ligand>
</feature>
<evidence type="ECO:0000313" key="12">
    <source>
        <dbReference type="Proteomes" id="UP000014227"/>
    </source>
</evidence>
<comment type="subunit">
    <text evidence="9">Homohexamer. Forms an RuvA(8)-RuvB(12)-Holliday junction (HJ) complex. HJ DNA is sandwiched between 2 RuvA tetramers; dsDNA enters through RuvA and exits via RuvB. An RuvB hexamer assembles on each DNA strand where it exits the tetramer. Each RuvB hexamer is contacted by two RuvA subunits (via domain III) on 2 adjacent RuvB subunits; this complex drives branch migration. In the full resolvosome a probable DNA-RuvA(4)-RuvB(12)-RuvC(2) complex forms which resolves the HJ.</text>
</comment>
<comment type="domain">
    <text evidence="9">Has 3 domains, the large (RuvB-L) and small ATPase (RuvB-S) domains and the C-terminal head (RuvB-H) domain. The head domain binds DNA, while the ATPase domains jointly bind ATP, ADP or are empty depending on the state of the subunit in the translocation cycle. During a single DNA translocation step the structure of each domain remains the same, but their relative positions change.</text>
</comment>
<proteinExistence type="inferred from homology"/>
<evidence type="ECO:0000256" key="9">
    <source>
        <dbReference type="HAMAP-Rule" id="MF_00016"/>
    </source>
</evidence>
<dbReference type="AlphaFoldDB" id="S0EXB5"/>
<dbReference type="InterPro" id="IPR008824">
    <property type="entry name" value="RuvB-like_N"/>
</dbReference>
<organism evidence="11 12">
    <name type="scientific">Chthonomonas calidirosea (strain DSM 23976 / ICMP 18418 / T49)</name>
    <dbReference type="NCBI Taxonomy" id="1303518"/>
    <lineage>
        <taxon>Bacteria</taxon>
        <taxon>Bacillati</taxon>
        <taxon>Armatimonadota</taxon>
        <taxon>Chthonomonadia</taxon>
        <taxon>Chthonomonadales</taxon>
        <taxon>Chthonomonadaceae</taxon>
        <taxon>Chthonomonas</taxon>
    </lineage>
</organism>
<dbReference type="NCBIfam" id="TIGR00635">
    <property type="entry name" value="ruvB"/>
    <property type="match status" value="1"/>
</dbReference>
<evidence type="ECO:0000259" key="10">
    <source>
        <dbReference type="SMART" id="SM00382"/>
    </source>
</evidence>
<dbReference type="Gene3D" id="3.40.50.300">
    <property type="entry name" value="P-loop containing nucleotide triphosphate hydrolases"/>
    <property type="match status" value="1"/>
</dbReference>
<feature type="binding site" evidence="9">
    <location>
        <position position="222"/>
    </location>
    <ligand>
        <name>ATP</name>
        <dbReference type="ChEBI" id="CHEBI:30616"/>
    </ligand>
</feature>
<keyword evidence="12" id="KW-1185">Reference proteome</keyword>
<evidence type="ECO:0000256" key="2">
    <source>
        <dbReference type="ARBA" id="ARBA00022741"/>
    </source>
</evidence>
<evidence type="ECO:0000256" key="3">
    <source>
        <dbReference type="ARBA" id="ARBA00022763"/>
    </source>
</evidence>
<dbReference type="PATRIC" id="fig|1303518.3.peg.1137"/>
<dbReference type="GO" id="GO:0000400">
    <property type="term" value="F:four-way junction DNA binding"/>
    <property type="evidence" value="ECO:0007669"/>
    <property type="project" value="UniProtKB-UniRule"/>
</dbReference>
<feature type="binding site" evidence="9">
    <location>
        <position position="175"/>
    </location>
    <ligand>
        <name>ATP</name>
        <dbReference type="ChEBI" id="CHEBI:30616"/>
    </ligand>
</feature>
<evidence type="ECO:0000256" key="8">
    <source>
        <dbReference type="ARBA" id="ARBA00023204"/>
    </source>
</evidence>
<dbReference type="InterPro" id="IPR027417">
    <property type="entry name" value="P-loop_NTPase"/>
</dbReference>
<feature type="binding site" evidence="9">
    <location>
        <position position="185"/>
    </location>
    <ligand>
        <name>ATP</name>
        <dbReference type="ChEBI" id="CHEBI:30616"/>
    </ligand>
</feature>
<protein>
    <recommendedName>
        <fullName evidence="9">Holliday junction branch migration complex subunit RuvB</fullName>
        <ecNumber evidence="9">3.6.4.-</ecNumber>
    </recommendedName>
</protein>
<feature type="binding site" evidence="9">
    <location>
        <position position="319"/>
    </location>
    <ligand>
        <name>DNA</name>
        <dbReference type="ChEBI" id="CHEBI:16991"/>
    </ligand>
</feature>
<evidence type="ECO:0000256" key="1">
    <source>
        <dbReference type="ARBA" id="ARBA00022490"/>
    </source>
</evidence>
<dbReference type="Gene3D" id="1.10.10.10">
    <property type="entry name" value="Winged helix-like DNA-binding domain superfamily/Winged helix DNA-binding domain"/>
    <property type="match status" value="1"/>
</dbReference>
<dbReference type="STRING" id="454171.CP488_00041"/>
<feature type="binding site" evidence="9">
    <location>
        <position position="295"/>
    </location>
    <ligand>
        <name>DNA</name>
        <dbReference type="ChEBI" id="CHEBI:16991"/>
    </ligand>
</feature>
<comment type="subcellular location">
    <subcellularLocation>
        <location evidence="9">Cytoplasm</location>
    </subcellularLocation>
</comment>
<dbReference type="eggNOG" id="COG2255">
    <property type="taxonomic scope" value="Bacteria"/>
</dbReference>
<dbReference type="NCBIfam" id="NF000868">
    <property type="entry name" value="PRK00080.1"/>
    <property type="match status" value="1"/>
</dbReference>
<evidence type="ECO:0000256" key="6">
    <source>
        <dbReference type="ARBA" id="ARBA00023125"/>
    </source>
</evidence>
<dbReference type="SUPFAM" id="SSF46785">
    <property type="entry name" value="Winged helix' DNA-binding domain"/>
    <property type="match status" value="1"/>
</dbReference>
<dbReference type="Proteomes" id="UP000014227">
    <property type="component" value="Chromosome I"/>
</dbReference>
<sequence>MRKKEDSRFISPMELPEDTAELSLRPRFLREMIGQQKIKQNLTIAIEAARERGEALDHVLLYGPPGLGKTTLSHIIANEMGVPIHTTSGPALEKPGDLAAILTSLEDQSVFFIDEIHRLSRVVEEVLYSAMEDFRLDVVIGQGPSARTIALNIPPFTLVGATTRAGLISSPMRSRFGIHCSFEFYTQEELTTIVLRSADILNVAIEKEGAEEIARRARGTPRIANRLLRRVRDYAQVRADGVVTREVAIRALQMLEIDALGLDQFDRRLLTAIVEKFDGGPVGLETLAAMLGEERDTIEDLYEPYLMQLGFLNRTSRGRAVTKAACEHLGLPYPAKRDGEQEAGQGQLF</sequence>
<feature type="binding site" evidence="9">
    <location>
        <position position="66"/>
    </location>
    <ligand>
        <name>ATP</name>
        <dbReference type="ChEBI" id="CHEBI:30616"/>
    </ligand>
</feature>
<feature type="binding site" evidence="9">
    <location>
        <position position="70"/>
    </location>
    <ligand>
        <name>ATP</name>
        <dbReference type="ChEBI" id="CHEBI:30616"/>
    </ligand>
</feature>
<dbReference type="InterPro" id="IPR008823">
    <property type="entry name" value="RuvB_wg_C"/>
</dbReference>
<dbReference type="InterPro" id="IPR036390">
    <property type="entry name" value="WH_DNA-bd_sf"/>
</dbReference>
<dbReference type="PANTHER" id="PTHR42848">
    <property type="match status" value="1"/>
</dbReference>
<dbReference type="InterPro" id="IPR036388">
    <property type="entry name" value="WH-like_DNA-bd_sf"/>
</dbReference>
<dbReference type="GO" id="GO:0009378">
    <property type="term" value="F:four-way junction helicase activity"/>
    <property type="evidence" value="ECO:0007669"/>
    <property type="project" value="InterPro"/>
</dbReference>
<keyword evidence="2 9" id="KW-0547">Nucleotide-binding</keyword>
<keyword evidence="5 9" id="KW-0067">ATP-binding</keyword>
<keyword evidence="6 9" id="KW-0238">DNA-binding</keyword>
<dbReference type="GO" id="GO:0016887">
    <property type="term" value="F:ATP hydrolysis activity"/>
    <property type="evidence" value="ECO:0007669"/>
    <property type="project" value="RHEA"/>
</dbReference>
<dbReference type="InterPro" id="IPR004605">
    <property type="entry name" value="DNA_helicase_Holl-junc_RuvB"/>
</dbReference>
<keyword evidence="1 9" id="KW-0963">Cytoplasm</keyword>
<dbReference type="GO" id="GO:0006281">
    <property type="term" value="P:DNA repair"/>
    <property type="evidence" value="ECO:0007669"/>
    <property type="project" value="UniProtKB-UniRule"/>
</dbReference>
<keyword evidence="7 9" id="KW-0233">DNA recombination</keyword>
<feature type="domain" description="AAA+ ATPase" evidence="10">
    <location>
        <begin position="55"/>
        <end position="186"/>
    </location>
</feature>
<dbReference type="FunCoup" id="S0EXB5">
    <property type="interactions" value="355"/>
</dbReference>
<feature type="binding site" evidence="9">
    <location>
        <position position="69"/>
    </location>
    <ligand>
        <name>ATP</name>
        <dbReference type="ChEBI" id="CHEBI:30616"/>
    </ligand>
</feature>
<feature type="binding site" evidence="9">
    <location>
        <position position="70"/>
    </location>
    <ligand>
        <name>Mg(2+)</name>
        <dbReference type="ChEBI" id="CHEBI:18420"/>
    </ligand>
</feature>
<dbReference type="Pfam" id="PF05496">
    <property type="entry name" value="RuvB_N"/>
    <property type="match status" value="1"/>
</dbReference>
<keyword evidence="3 9" id="KW-0227">DNA damage</keyword>
<dbReference type="HOGENOM" id="CLU_055599_1_0_0"/>
<dbReference type="PANTHER" id="PTHR42848:SF1">
    <property type="entry name" value="HOLLIDAY JUNCTION BRANCH MIGRATION COMPLEX SUBUNIT RUVB"/>
    <property type="match status" value="1"/>
</dbReference>
<dbReference type="InterPro" id="IPR003593">
    <property type="entry name" value="AAA+_ATPase"/>
</dbReference>
<dbReference type="Pfam" id="PF17864">
    <property type="entry name" value="AAA_lid_4"/>
    <property type="match status" value="1"/>
</dbReference>
<reference evidence="12" key="1">
    <citation type="submission" date="2013-03" db="EMBL/GenBank/DDBJ databases">
        <title>Genome sequence of Chthonomonas calidirosea, the first sequenced genome from the Armatimonadetes phylum (formally candidate division OP10).</title>
        <authorList>
            <person name="Lee K.C.Y."/>
            <person name="Morgan X.C."/>
            <person name="Dunfield P.F."/>
            <person name="Tamas I."/>
            <person name="Houghton K.M."/>
            <person name="Vyssotski M."/>
            <person name="Ryan J.L.J."/>
            <person name="Lagutin K."/>
            <person name="McDonald I.R."/>
            <person name="Stott M.B."/>
        </authorList>
    </citation>
    <scope>NUCLEOTIDE SEQUENCE [LARGE SCALE GENOMIC DNA]</scope>
    <source>
        <strain evidence="12">DSM 23976 / ICMP 18418 / T49</strain>
    </source>
</reference>
<feature type="binding site" evidence="9">
    <location>
        <position position="24"/>
    </location>
    <ligand>
        <name>ATP</name>
        <dbReference type="ChEBI" id="CHEBI:30616"/>
    </ligand>
</feature>
<dbReference type="SMART" id="SM00382">
    <property type="entry name" value="AAA"/>
    <property type="match status" value="1"/>
</dbReference>
<feature type="binding site" evidence="9">
    <location>
        <position position="71"/>
    </location>
    <ligand>
        <name>ATP</name>
        <dbReference type="ChEBI" id="CHEBI:30616"/>
    </ligand>
</feature>
<name>S0EXB5_CHTCT</name>
<dbReference type="EMBL" id="HF951689">
    <property type="protein sequence ID" value="CCW34936.1"/>
    <property type="molecule type" value="Genomic_DNA"/>
</dbReference>
<keyword evidence="8 9" id="KW-0234">DNA repair</keyword>
<comment type="similarity">
    <text evidence="9">Belongs to the RuvB family.</text>
</comment>
<feature type="binding site" evidence="9">
    <location>
        <position position="25"/>
    </location>
    <ligand>
        <name>ATP</name>
        <dbReference type="ChEBI" id="CHEBI:30616"/>
    </ligand>
</feature>
<comment type="catalytic activity">
    <reaction evidence="9">
        <text>ATP + H2O = ADP + phosphate + H(+)</text>
        <dbReference type="Rhea" id="RHEA:13065"/>
        <dbReference type="ChEBI" id="CHEBI:15377"/>
        <dbReference type="ChEBI" id="CHEBI:15378"/>
        <dbReference type="ChEBI" id="CHEBI:30616"/>
        <dbReference type="ChEBI" id="CHEBI:43474"/>
        <dbReference type="ChEBI" id="CHEBI:456216"/>
    </reaction>
</comment>
<dbReference type="GO" id="GO:0006310">
    <property type="term" value="P:DNA recombination"/>
    <property type="evidence" value="ECO:0007669"/>
    <property type="project" value="UniProtKB-UniRule"/>
</dbReference>
<comment type="function">
    <text evidence="9">The RuvA-RuvB-RuvC complex processes Holliday junction (HJ) DNA during genetic recombination and DNA repair, while the RuvA-RuvB complex plays an important role in the rescue of blocked DNA replication forks via replication fork reversal (RFR). RuvA specifically binds to HJ cruciform DNA, conferring on it an open structure. The RuvB hexamer acts as an ATP-dependent pump, pulling dsDNA into and through the RuvAB complex. RuvB forms 2 homohexamers on either side of HJ DNA bound by 1 or 2 RuvA tetramers; 4 subunits per hexamer contact DNA at a time. Coordinated motions by a converter formed by DNA-disengaged RuvB subunits stimulates ATP hydrolysis and nucleotide exchange. Immobilization of the converter enables RuvB to convert the ATP-contained energy into a lever motion, pulling 2 nucleotides of DNA out of the RuvA tetramer per ATP hydrolyzed, thus driving DNA branch migration. The RuvB motors rotate together with the DNA substrate, which together with the progressing nucleotide cycle form the mechanistic basis for DNA recombination by continuous HJ branch migration. Branch migration allows RuvC to scan DNA until it finds its consensus sequence, where it cleaves and resolves cruciform DNA.</text>
</comment>
<feature type="region of interest" description="Small ATPAse domain (RuvB-S)" evidence="9">
    <location>
        <begin position="186"/>
        <end position="256"/>
    </location>
</feature>
<feature type="region of interest" description="Head domain (RuvB-H)" evidence="9">
    <location>
        <begin position="259"/>
        <end position="349"/>
    </location>
</feature>
<keyword evidence="11" id="KW-0347">Helicase</keyword>